<gene>
    <name evidence="3" type="ORF">A8926_2949</name>
</gene>
<keyword evidence="4" id="KW-1185">Reference proteome</keyword>
<evidence type="ECO:0000313" key="4">
    <source>
        <dbReference type="Proteomes" id="UP000233786"/>
    </source>
</evidence>
<dbReference type="Pfam" id="PF13399">
    <property type="entry name" value="LytR_C"/>
    <property type="match status" value="1"/>
</dbReference>
<comment type="caution">
    <text evidence="3">The sequence shown here is derived from an EMBL/GenBank/DDBJ whole genome shotgun (WGS) entry which is preliminary data.</text>
</comment>
<evidence type="ECO:0000259" key="2">
    <source>
        <dbReference type="Pfam" id="PF13399"/>
    </source>
</evidence>
<dbReference type="InterPro" id="IPR027381">
    <property type="entry name" value="LytR/CpsA/Psr_C"/>
</dbReference>
<organism evidence="3 4">
    <name type="scientific">Saccharopolyspora spinosa</name>
    <dbReference type="NCBI Taxonomy" id="60894"/>
    <lineage>
        <taxon>Bacteria</taxon>
        <taxon>Bacillati</taxon>
        <taxon>Actinomycetota</taxon>
        <taxon>Actinomycetes</taxon>
        <taxon>Pseudonocardiales</taxon>
        <taxon>Pseudonocardiaceae</taxon>
        <taxon>Saccharopolyspora</taxon>
    </lineage>
</organism>
<proteinExistence type="predicted"/>
<dbReference type="STRING" id="994479.GCA_000194155_02491"/>
<evidence type="ECO:0000313" key="3">
    <source>
        <dbReference type="EMBL" id="PKW15257.1"/>
    </source>
</evidence>
<feature type="domain" description="LytR/CpsA/Psr regulator C-terminal" evidence="2">
    <location>
        <begin position="93"/>
        <end position="182"/>
    </location>
</feature>
<dbReference type="EMBL" id="PJNB01000001">
    <property type="protein sequence ID" value="PKW15257.1"/>
    <property type="molecule type" value="Genomic_DNA"/>
</dbReference>
<keyword evidence="1" id="KW-0812">Transmembrane</keyword>
<feature type="transmembrane region" description="Helical" evidence="1">
    <location>
        <begin position="20"/>
        <end position="37"/>
    </location>
</feature>
<protein>
    <submittedName>
        <fullName evidence="3">LytR cell envelope-related transcriptional attenuator</fullName>
    </submittedName>
</protein>
<reference evidence="3" key="1">
    <citation type="submission" date="2017-12" db="EMBL/GenBank/DDBJ databases">
        <title>Sequencing the genomes of 1000 Actinobacteria strains.</title>
        <authorList>
            <person name="Klenk H.-P."/>
        </authorList>
    </citation>
    <scope>NUCLEOTIDE SEQUENCE [LARGE SCALE GENOMIC DNA]</scope>
    <source>
        <strain evidence="3">DSM 44228</strain>
    </source>
</reference>
<sequence>MSAVSTRSGRRTRYRRRRPLPALVVLVGLVVLSGLLWTRVFDSVKDIEAATTCNPPGIPTAAPHGGETTEPVPLGQMLPRDALDSTNPIPPQDVQVRVLNGNGETRQASLVSDELANLGFAKGGADNDPVYVNYDLKCHGQIRFGVAGVSGARTLSLIAPCAQLVRDDRRDASIDFALGSSFDDIKTTSEAKQALQELENWVPQRDQQGGAHQEVTPPQIDSELLNKARDVHC</sequence>
<dbReference type="NCBIfam" id="NF035953">
    <property type="entry name" value="integrity_Cei"/>
    <property type="match status" value="1"/>
</dbReference>
<name>A0A2N3XX64_SACSN</name>
<dbReference type="Proteomes" id="UP000233786">
    <property type="component" value="Unassembled WGS sequence"/>
</dbReference>
<accession>A0A2N3XX64</accession>
<keyword evidence="1" id="KW-0472">Membrane</keyword>
<evidence type="ECO:0000256" key="1">
    <source>
        <dbReference type="SAM" id="Phobius"/>
    </source>
</evidence>
<keyword evidence="1" id="KW-1133">Transmembrane helix</keyword>
<dbReference type="AlphaFoldDB" id="A0A2N3XX64"/>